<dbReference type="PIRSF" id="PIRSF000676">
    <property type="entry name" value="Homoser_kin"/>
    <property type="match status" value="1"/>
</dbReference>
<reference evidence="16 17" key="1">
    <citation type="submission" date="2018-03" db="EMBL/GenBank/DDBJ databases">
        <title>Complete Genome Sequence of the Chinese traditional Highland Barley wine Isolate Lactobacillus reuteri WHH1689.</title>
        <authorList>
            <person name="Chen S."/>
            <person name="Chen L."/>
            <person name="Chen L."/>
            <person name="Li Y."/>
        </authorList>
    </citation>
    <scope>NUCLEOTIDE SEQUENCE [LARGE SCALE GENOMIC DNA]</scope>
    <source>
        <strain evidence="16 17">WHH1689</strain>
    </source>
</reference>
<name>A0A2S1ESZ6_LIMRT</name>
<accession>A0A2S1ESZ6</accession>
<keyword evidence="9 13" id="KW-0418">Kinase</keyword>
<evidence type="ECO:0000259" key="15">
    <source>
        <dbReference type="Pfam" id="PF08544"/>
    </source>
</evidence>
<dbReference type="PROSITE" id="PS00627">
    <property type="entry name" value="GHMP_KINASES_ATP"/>
    <property type="match status" value="1"/>
</dbReference>
<dbReference type="Pfam" id="PF00288">
    <property type="entry name" value="GHMP_kinases_N"/>
    <property type="match status" value="1"/>
</dbReference>
<keyword evidence="6 13" id="KW-0808">Transferase</keyword>
<protein>
    <recommendedName>
        <fullName evidence="4 13">Homoserine kinase</fullName>
        <shortName evidence="13">HK</shortName>
        <shortName evidence="13">HSK</shortName>
        <ecNumber evidence="3 13">2.7.1.39</ecNumber>
    </recommendedName>
</protein>
<dbReference type="Gene3D" id="3.30.230.10">
    <property type="match status" value="1"/>
</dbReference>
<comment type="pathway">
    <text evidence="1 13">Amino-acid biosynthesis; L-threonine biosynthesis; L-threonine from L-aspartate: step 4/5.</text>
</comment>
<evidence type="ECO:0000256" key="2">
    <source>
        <dbReference type="ARBA" id="ARBA00007370"/>
    </source>
</evidence>
<evidence type="ECO:0000256" key="6">
    <source>
        <dbReference type="ARBA" id="ARBA00022679"/>
    </source>
</evidence>
<dbReference type="Pfam" id="PF08544">
    <property type="entry name" value="GHMP_kinases_C"/>
    <property type="match status" value="1"/>
</dbReference>
<dbReference type="InterPro" id="IPR006203">
    <property type="entry name" value="GHMP_knse_ATP-bd_CS"/>
</dbReference>
<evidence type="ECO:0000256" key="7">
    <source>
        <dbReference type="ARBA" id="ARBA00022697"/>
    </source>
</evidence>
<dbReference type="SUPFAM" id="SSF55060">
    <property type="entry name" value="GHMP Kinase, C-terminal domain"/>
    <property type="match status" value="1"/>
</dbReference>
<evidence type="ECO:0000256" key="10">
    <source>
        <dbReference type="ARBA" id="ARBA00022840"/>
    </source>
</evidence>
<keyword evidence="5 13" id="KW-0028">Amino-acid biosynthesis</keyword>
<dbReference type="PRINTS" id="PR00958">
    <property type="entry name" value="HOMSERKINASE"/>
</dbReference>
<evidence type="ECO:0000256" key="9">
    <source>
        <dbReference type="ARBA" id="ARBA00022777"/>
    </source>
</evidence>
<feature type="domain" description="GHMP kinase N-terminal" evidence="14">
    <location>
        <begin position="59"/>
        <end position="131"/>
    </location>
</feature>
<feature type="domain" description="GHMP kinase C-terminal" evidence="15">
    <location>
        <begin position="205"/>
        <end position="254"/>
    </location>
</feature>
<evidence type="ECO:0000256" key="4">
    <source>
        <dbReference type="ARBA" id="ARBA00017858"/>
    </source>
</evidence>
<sequence>MIIQVPASSANLGPGFDSIGIALSLYLKVEILGPSKKWQVDHQLGKLPHDKTNMIVSTALSVTPTLQPYHLKVTSEIPVAHGLGSSSSAIVAGIELANQLANLNLSVDEKVEIASQIEGHPDNVAPTIMGGLVVGTHINGHFAAIKAPLLPYEFAAYIPAYNLKTAAARAALPYEIEYNQATHASAVANTMVASLFSQQYEFAFELMEADRFHEPYRKELVPELKLIRNVGKKIGGLATYLSGAGPTVMTLIDPANYYSFTKGIRQRGLTGKILRLHPNQEGVVVKKNRNYQ</sequence>
<keyword evidence="8 13" id="KW-0547">Nucleotide-binding</keyword>
<dbReference type="HAMAP" id="MF_00384">
    <property type="entry name" value="Homoser_kinase"/>
    <property type="match status" value="1"/>
</dbReference>
<dbReference type="UniPathway" id="UPA00050">
    <property type="reaction ID" value="UER00064"/>
</dbReference>
<proteinExistence type="inferred from homology"/>
<dbReference type="Gene3D" id="3.30.70.890">
    <property type="entry name" value="GHMP kinase, C-terminal domain"/>
    <property type="match status" value="1"/>
</dbReference>
<evidence type="ECO:0000313" key="16">
    <source>
        <dbReference type="EMBL" id="AWD63021.1"/>
    </source>
</evidence>
<keyword evidence="10 13" id="KW-0067">ATP-binding</keyword>
<dbReference type="GO" id="GO:0009088">
    <property type="term" value="P:threonine biosynthetic process"/>
    <property type="evidence" value="ECO:0007669"/>
    <property type="project" value="UniProtKB-UniRule"/>
</dbReference>
<dbReference type="InterPro" id="IPR000870">
    <property type="entry name" value="Homoserine_kinase"/>
</dbReference>
<dbReference type="InterPro" id="IPR020568">
    <property type="entry name" value="Ribosomal_Su5_D2-typ_SF"/>
</dbReference>
<dbReference type="PANTHER" id="PTHR20861:SF1">
    <property type="entry name" value="HOMOSERINE KINASE"/>
    <property type="match status" value="1"/>
</dbReference>
<evidence type="ECO:0000256" key="1">
    <source>
        <dbReference type="ARBA" id="ARBA00005015"/>
    </source>
</evidence>
<dbReference type="GO" id="GO:0005524">
    <property type="term" value="F:ATP binding"/>
    <property type="evidence" value="ECO:0007669"/>
    <property type="project" value="UniProtKB-UniRule"/>
</dbReference>
<comment type="function">
    <text evidence="12 13">Catalyzes the ATP-dependent phosphorylation of L-homoserine to L-homoserine phosphate.</text>
</comment>
<dbReference type="Proteomes" id="UP000244369">
    <property type="component" value="Chromosome"/>
</dbReference>
<dbReference type="GO" id="GO:0004413">
    <property type="term" value="F:homoserine kinase activity"/>
    <property type="evidence" value="ECO:0007669"/>
    <property type="project" value="UniProtKB-UniRule"/>
</dbReference>
<evidence type="ECO:0000256" key="11">
    <source>
        <dbReference type="ARBA" id="ARBA00049375"/>
    </source>
</evidence>
<gene>
    <name evidence="13 16" type="primary">thrB</name>
    <name evidence="16" type="ORF">LWHH1689_1734</name>
</gene>
<dbReference type="InterPro" id="IPR013750">
    <property type="entry name" value="GHMP_kinase_C_dom"/>
</dbReference>
<organism evidence="16 17">
    <name type="scientific">Limosilactobacillus reuteri</name>
    <name type="common">Lactobacillus reuteri</name>
    <dbReference type="NCBI Taxonomy" id="1598"/>
    <lineage>
        <taxon>Bacteria</taxon>
        <taxon>Bacillati</taxon>
        <taxon>Bacillota</taxon>
        <taxon>Bacilli</taxon>
        <taxon>Lactobacillales</taxon>
        <taxon>Lactobacillaceae</taxon>
        <taxon>Limosilactobacillus</taxon>
    </lineage>
</organism>
<dbReference type="SUPFAM" id="SSF54211">
    <property type="entry name" value="Ribosomal protein S5 domain 2-like"/>
    <property type="match status" value="1"/>
</dbReference>
<comment type="catalytic activity">
    <reaction evidence="11 13">
        <text>L-homoserine + ATP = O-phospho-L-homoserine + ADP + H(+)</text>
        <dbReference type="Rhea" id="RHEA:13985"/>
        <dbReference type="ChEBI" id="CHEBI:15378"/>
        <dbReference type="ChEBI" id="CHEBI:30616"/>
        <dbReference type="ChEBI" id="CHEBI:57476"/>
        <dbReference type="ChEBI" id="CHEBI:57590"/>
        <dbReference type="ChEBI" id="CHEBI:456216"/>
        <dbReference type="EC" id="2.7.1.39"/>
    </reaction>
</comment>
<dbReference type="GO" id="GO:0005737">
    <property type="term" value="C:cytoplasm"/>
    <property type="evidence" value="ECO:0007669"/>
    <property type="project" value="UniProtKB-SubCell"/>
</dbReference>
<dbReference type="EC" id="2.7.1.39" evidence="3 13"/>
<dbReference type="AlphaFoldDB" id="A0A2S1ESZ6"/>
<comment type="subcellular location">
    <subcellularLocation>
        <location evidence="13">Cytoplasm</location>
    </subcellularLocation>
</comment>
<dbReference type="InterPro" id="IPR036554">
    <property type="entry name" value="GHMP_kinase_C_sf"/>
</dbReference>
<dbReference type="EMBL" id="CP027805">
    <property type="protein sequence ID" value="AWD63021.1"/>
    <property type="molecule type" value="Genomic_DNA"/>
</dbReference>
<keyword evidence="7 13" id="KW-0791">Threonine biosynthesis</keyword>
<dbReference type="NCBIfam" id="TIGR00191">
    <property type="entry name" value="thrB"/>
    <property type="match status" value="1"/>
</dbReference>
<comment type="similarity">
    <text evidence="2 13">Belongs to the GHMP kinase family. Homoserine kinase subfamily.</text>
</comment>
<evidence type="ECO:0000313" key="17">
    <source>
        <dbReference type="Proteomes" id="UP000244369"/>
    </source>
</evidence>
<evidence type="ECO:0000256" key="5">
    <source>
        <dbReference type="ARBA" id="ARBA00022605"/>
    </source>
</evidence>
<evidence type="ECO:0000256" key="3">
    <source>
        <dbReference type="ARBA" id="ARBA00012078"/>
    </source>
</evidence>
<dbReference type="PANTHER" id="PTHR20861">
    <property type="entry name" value="HOMOSERINE/4-DIPHOSPHOCYTIDYL-2-C-METHYL-D-ERYTHRITOL KINASE"/>
    <property type="match status" value="1"/>
</dbReference>
<dbReference type="InterPro" id="IPR014721">
    <property type="entry name" value="Ribsml_uS5_D2-typ_fold_subgr"/>
</dbReference>
<dbReference type="InterPro" id="IPR006204">
    <property type="entry name" value="GHMP_kinase_N_dom"/>
</dbReference>
<evidence type="ECO:0000259" key="14">
    <source>
        <dbReference type="Pfam" id="PF00288"/>
    </source>
</evidence>
<keyword evidence="13" id="KW-0963">Cytoplasm</keyword>
<feature type="binding site" evidence="13">
    <location>
        <begin position="78"/>
        <end position="88"/>
    </location>
    <ligand>
        <name>ATP</name>
        <dbReference type="ChEBI" id="CHEBI:30616"/>
    </ligand>
</feature>
<evidence type="ECO:0000256" key="8">
    <source>
        <dbReference type="ARBA" id="ARBA00022741"/>
    </source>
</evidence>
<evidence type="ECO:0000256" key="13">
    <source>
        <dbReference type="HAMAP-Rule" id="MF_00384"/>
    </source>
</evidence>
<evidence type="ECO:0000256" key="12">
    <source>
        <dbReference type="ARBA" id="ARBA00049954"/>
    </source>
</evidence>